<evidence type="ECO:0000256" key="2">
    <source>
        <dbReference type="ARBA" id="ARBA00022454"/>
    </source>
</evidence>
<dbReference type="SMART" id="SM01286">
    <property type="entry name" value="SPT16"/>
    <property type="match status" value="1"/>
</dbReference>
<dbReference type="InParanoid" id="T1FVE6"/>
<keyword evidence="17" id="KW-1185">Reference proteome</keyword>
<dbReference type="InterPro" id="IPR029148">
    <property type="entry name" value="FACT-SPT16_Nlobe"/>
</dbReference>
<evidence type="ECO:0000259" key="12">
    <source>
        <dbReference type="SMART" id="SM01285"/>
    </source>
</evidence>
<dbReference type="Gene3D" id="2.30.29.150">
    <property type="match status" value="1"/>
</dbReference>
<keyword evidence="9 10" id="KW-0539">Nucleus</keyword>
<dbReference type="GO" id="GO:0032786">
    <property type="term" value="P:positive regulation of DNA-templated transcription, elongation"/>
    <property type="evidence" value="ECO:0007669"/>
    <property type="project" value="UniProtKB-ARBA"/>
</dbReference>
<proteinExistence type="inferred from homology"/>
<dbReference type="SMART" id="SM01285">
    <property type="entry name" value="FACT-Spt16_Nlob"/>
    <property type="match status" value="1"/>
</dbReference>
<dbReference type="Pfam" id="PF08644">
    <property type="entry name" value="SPT16"/>
    <property type="match status" value="1"/>
</dbReference>
<comment type="subcellular location">
    <subcellularLocation>
        <location evidence="10">Nucleus</location>
    </subcellularLocation>
    <subcellularLocation>
        <location evidence="10">Chromosome</location>
    </subcellularLocation>
</comment>
<protein>
    <recommendedName>
        <fullName evidence="10">FACT complex subunit</fullName>
    </recommendedName>
</protein>
<dbReference type="Pfam" id="PF00557">
    <property type="entry name" value="Peptidase_M24"/>
    <property type="match status" value="1"/>
</dbReference>
<dbReference type="AlphaFoldDB" id="T1FVE6"/>
<dbReference type="FunFam" id="2.30.29.210:FF:000001">
    <property type="entry name" value="FACT complex subunit spt16"/>
    <property type="match status" value="1"/>
</dbReference>
<dbReference type="InterPro" id="IPR013719">
    <property type="entry name" value="RTT106/SPT16-like_middle_dom"/>
</dbReference>
<dbReference type="GO" id="GO:0006260">
    <property type="term" value="P:DNA replication"/>
    <property type="evidence" value="ECO:0007669"/>
    <property type="project" value="UniProtKB-KW"/>
</dbReference>
<feature type="region of interest" description="Disordered" evidence="11">
    <location>
        <begin position="923"/>
        <end position="1088"/>
    </location>
</feature>
<comment type="similarity">
    <text evidence="1 10">Belongs to the peptidase M24 family. SPT16 subfamily.</text>
</comment>
<dbReference type="SUPFAM" id="SSF55920">
    <property type="entry name" value="Creatinase/aminopeptidase"/>
    <property type="match status" value="1"/>
</dbReference>
<dbReference type="OMA" id="YHINTIP"/>
<organism evidence="16 17">
    <name type="scientific">Helobdella robusta</name>
    <name type="common">Californian leech</name>
    <dbReference type="NCBI Taxonomy" id="6412"/>
    <lineage>
        <taxon>Eukaryota</taxon>
        <taxon>Metazoa</taxon>
        <taxon>Spiralia</taxon>
        <taxon>Lophotrochozoa</taxon>
        <taxon>Annelida</taxon>
        <taxon>Clitellata</taxon>
        <taxon>Hirudinea</taxon>
        <taxon>Rhynchobdellida</taxon>
        <taxon>Glossiphoniidae</taxon>
        <taxon>Helobdella</taxon>
    </lineage>
</organism>
<evidence type="ECO:0000256" key="8">
    <source>
        <dbReference type="ARBA" id="ARBA00023204"/>
    </source>
</evidence>
<dbReference type="CTD" id="20212792"/>
<evidence type="ECO:0000256" key="11">
    <source>
        <dbReference type="SAM" id="MobiDB-lite"/>
    </source>
</evidence>
<evidence type="ECO:0000256" key="3">
    <source>
        <dbReference type="ARBA" id="ARBA00022705"/>
    </source>
</evidence>
<dbReference type="EMBL" id="KB097572">
    <property type="protein sequence ID" value="ESN94096.1"/>
    <property type="molecule type" value="Genomic_DNA"/>
</dbReference>
<comment type="subunit">
    <text evidence="10">Component of the FACT complex.</text>
</comment>
<dbReference type="HOGENOM" id="CLU_004627_0_0_1"/>
<keyword evidence="8 10" id="KW-0234">DNA repair</keyword>
<dbReference type="FunFam" id="3.90.230.10:FF:000005">
    <property type="entry name" value="FACT complex subunit spt16"/>
    <property type="match status" value="1"/>
</dbReference>
<reference evidence="16" key="3">
    <citation type="submission" date="2015-06" db="UniProtKB">
        <authorList>
            <consortium name="EnsemblMetazoa"/>
        </authorList>
    </citation>
    <scope>IDENTIFICATION</scope>
</reference>
<evidence type="ECO:0000313" key="15">
    <source>
        <dbReference type="EMBL" id="ESN94096.1"/>
    </source>
</evidence>
<evidence type="ECO:0000259" key="14">
    <source>
        <dbReference type="SMART" id="SM01287"/>
    </source>
</evidence>
<reference evidence="17" key="1">
    <citation type="submission" date="2012-12" db="EMBL/GenBank/DDBJ databases">
        <authorList>
            <person name="Hellsten U."/>
            <person name="Grimwood J."/>
            <person name="Chapman J.A."/>
            <person name="Shapiro H."/>
            <person name="Aerts A."/>
            <person name="Otillar R.P."/>
            <person name="Terry A.Y."/>
            <person name="Boore J.L."/>
            <person name="Simakov O."/>
            <person name="Marletaz F."/>
            <person name="Cho S.-J."/>
            <person name="Edsinger-Gonzales E."/>
            <person name="Havlak P."/>
            <person name="Kuo D.-H."/>
            <person name="Larsson T."/>
            <person name="Lv J."/>
            <person name="Arendt D."/>
            <person name="Savage R."/>
            <person name="Osoegawa K."/>
            <person name="de Jong P."/>
            <person name="Lindberg D.R."/>
            <person name="Seaver E.C."/>
            <person name="Weisblat D.A."/>
            <person name="Putnam N.H."/>
            <person name="Grigoriev I.V."/>
            <person name="Rokhsar D.S."/>
        </authorList>
    </citation>
    <scope>NUCLEOTIDE SEQUENCE</scope>
</reference>
<sequence length="1088" mass="124026">MGEFKIDKEAFQRRMKKVYLAWKDASEDHPMSKVDAIVVAVGAAEVVYSKSISIQNWLFGYELPDTILVLCESAIYVLSSKKKVEFVRQVEDCCNDIIPTMKLLTRDKADKDKTNFDTLVEAIKESSQGKSIGVFPKDKFPGELIDGWKAALDGAGLESVDVTSHLALIMADKEESELSLIKKACTATMDLFNKYLREQLMDLIDKEKHVKHSKLAAQVEDASQNKKYITGLDLTQLDTCYQPIIQSGGKYELKFSAKADNNMLHFGSIICMLGLRYKSYCSNVARTIMVDPTEDMQANYALLLKAHEEAVNLLRHGTKLSDVYKAIVDVVKSETPALVDKLTKNAGFGMGLEFRETSLLIAGKSDAVAVQGMVFNLNIGFTDLENKAAKDEEGKKYALFIGDTVVVNDQDTPATVYTPQKKQTKNVCIFLKEEEEEEEEEEDDKKEDDPKIAGRGQRNAILANRTRQTEMTAEEKRQLHQKELAEKLHKEALDRNAGHKEKENEKKDRKVSISYKNISQMPKEPEIRDLKIYVDKKYETVILPIFGYPCPFHISTIKNISQSVEGDYTYLRLNFFHPGSNLGRNEGVIYPNNEATFLKEITYRSSNSKEPGELSAPSSNLNTAFRLIKEVQKKFKTREAEEREKEGVMKQDTLIVNPNRGNPKLKDLYIRPNIVSKRITGSLEAHTNGFRFTSVRGDKVDILYNNIKNAFFQPCDGELVILLHFHLKNAILFGKKKHIDVQFYTEVGEVITDLGKHQYTHDRDDLRAEQSERELRHRLKAAFKSFYEKVEAMTKQEVEFDVPFRDLGFHGAPNRSTVLIQPTSGSVVNLTEWPPFVVALDEVELVHFERVQFQLKNFDMVFIFKDYHKKVAMITAIPMAQLDHVKEWLNSCDIKYSEGIQSLNWTKIMKTITDDPAKFFEDGGWSFLDPESDAEDDDDDEDDEDDAYNPSDSESAEGSSDDEDSDDNWSAEDEDDDDGSEELGSSEESGKDWDELEEEAKRADAEDDLDDSRDDERHKKSKQKHKMNSNHKHKSPKKHKSPEKKHHKAHHEAKHKNGHTTNSNEKSHKSSKRRNSDGSDRGNHKKRK</sequence>
<keyword evidence="7 10" id="KW-0804">Transcription</keyword>
<dbReference type="STRING" id="6412.T1FVE6"/>
<dbReference type="GeneID" id="20212792"/>
<feature type="compositionally biased region" description="Basic and acidic residues" evidence="11">
    <location>
        <begin position="988"/>
        <end position="1004"/>
    </location>
</feature>
<dbReference type="Pfam" id="PF08512">
    <property type="entry name" value="Rttp106-like_middle"/>
    <property type="match status" value="1"/>
</dbReference>
<dbReference type="GO" id="GO:0006281">
    <property type="term" value="P:DNA repair"/>
    <property type="evidence" value="ECO:0007669"/>
    <property type="project" value="UniProtKB-UniRule"/>
</dbReference>
<evidence type="ECO:0000256" key="4">
    <source>
        <dbReference type="ARBA" id="ARBA00022763"/>
    </source>
</evidence>
<dbReference type="InterPro" id="IPR033825">
    <property type="entry name" value="Spt16_M24"/>
</dbReference>
<evidence type="ECO:0000256" key="1">
    <source>
        <dbReference type="ARBA" id="ARBA00010779"/>
    </source>
</evidence>
<keyword evidence="5 10" id="KW-0805">Transcription regulation</keyword>
<dbReference type="CDD" id="cd01091">
    <property type="entry name" value="CDC68-like"/>
    <property type="match status" value="1"/>
</dbReference>
<dbReference type="EMBL" id="AMQM01007135">
    <property type="status" value="NOT_ANNOTATED_CDS"/>
    <property type="molecule type" value="Genomic_DNA"/>
</dbReference>
<evidence type="ECO:0000256" key="6">
    <source>
        <dbReference type="ARBA" id="ARBA00023054"/>
    </source>
</evidence>
<evidence type="ECO:0000313" key="16">
    <source>
        <dbReference type="EnsemblMetazoa" id="HelroP193835"/>
    </source>
</evidence>
<comment type="function">
    <text evidence="10">Component of the FACT complex, a general chromatin factor that acts to reorganize nucleosomes. The FACT complex is involved in multiple processes that require DNA as a template such as mRNA elongation, DNA replication and DNA repair. During transcription elongation the FACT complex acts as a histone chaperone that both destabilizes and restores nucleosomal structure. It facilitates the passage of RNA polymerase II and transcription by promoting the dissociation of one histone H2A-H2B dimer from the nucleosome, then subsequently promotes the reestablishment of the nucleosome following the passage of RNA polymerase II.</text>
</comment>
<dbReference type="InterPro" id="IPR029149">
    <property type="entry name" value="Creatin/AminoP/Spt16_N"/>
</dbReference>
<feature type="compositionally biased region" description="Acidic residues" evidence="11">
    <location>
        <begin position="930"/>
        <end position="947"/>
    </location>
</feature>
<dbReference type="Gene3D" id="3.40.350.10">
    <property type="entry name" value="Creatinase/prolidase N-terminal domain"/>
    <property type="match status" value="1"/>
</dbReference>
<feature type="region of interest" description="Disordered" evidence="11">
    <location>
        <begin position="434"/>
        <end position="479"/>
    </location>
</feature>
<dbReference type="Pfam" id="PF24824">
    <property type="entry name" value="PH_SPT16"/>
    <property type="match status" value="1"/>
</dbReference>
<dbReference type="SMART" id="SM01287">
    <property type="entry name" value="Rtt106"/>
    <property type="match status" value="1"/>
</dbReference>
<feature type="compositionally biased region" description="Basic residues" evidence="11">
    <location>
        <begin position="1019"/>
        <end position="1058"/>
    </location>
</feature>
<dbReference type="Gene3D" id="3.90.230.10">
    <property type="entry name" value="Creatinase/methionine aminopeptidase superfamily"/>
    <property type="match status" value="1"/>
</dbReference>
<dbReference type="FunFam" id="3.40.350.10:FF:000005">
    <property type="entry name" value="SPT16 homolog, facilitates chromatin-remodeling subunit"/>
    <property type="match status" value="1"/>
</dbReference>
<keyword evidence="3 10" id="KW-0235">DNA replication</keyword>
<dbReference type="RefSeq" id="XP_009027829.1">
    <property type="nucleotide sequence ID" value="XM_009029581.1"/>
</dbReference>
<dbReference type="eggNOG" id="KOG1189">
    <property type="taxonomic scope" value="Eukaryota"/>
</dbReference>
<evidence type="ECO:0000256" key="9">
    <source>
        <dbReference type="ARBA" id="ARBA00023242"/>
    </source>
</evidence>
<dbReference type="InterPro" id="IPR000994">
    <property type="entry name" value="Pept_M24"/>
</dbReference>
<feature type="domain" description="FACT complex subunit SPT16 N-terminal lobe" evidence="12">
    <location>
        <begin position="6"/>
        <end position="166"/>
    </location>
</feature>
<dbReference type="Pfam" id="PF14826">
    <property type="entry name" value="FACT-Spt16_Nlob"/>
    <property type="match status" value="1"/>
</dbReference>
<feature type="compositionally biased region" description="Acidic residues" evidence="11">
    <location>
        <begin position="434"/>
        <end position="446"/>
    </location>
</feature>
<dbReference type="GO" id="GO:0006368">
    <property type="term" value="P:transcription elongation by RNA polymerase II"/>
    <property type="evidence" value="ECO:0000318"/>
    <property type="project" value="GO_Central"/>
</dbReference>
<feature type="compositionally biased region" description="Acidic residues" evidence="11">
    <location>
        <begin position="959"/>
        <end position="985"/>
    </location>
</feature>
<dbReference type="FunCoup" id="T1FVE6">
    <property type="interactions" value="2216"/>
</dbReference>
<feature type="domain" description="FACT complex subunit SPT16 middle" evidence="13">
    <location>
        <begin position="532"/>
        <end position="692"/>
    </location>
</feature>
<accession>T1FVE6</accession>
<gene>
    <name evidence="16" type="primary">20212792</name>
    <name evidence="15" type="ORF">HELRODRAFT_193835</name>
</gene>
<keyword evidence="4 10" id="KW-0227">DNA damage</keyword>
<reference evidence="15 17" key="2">
    <citation type="journal article" date="2013" name="Nature">
        <title>Insights into bilaterian evolution from three spiralian genomes.</title>
        <authorList>
            <person name="Simakov O."/>
            <person name="Marletaz F."/>
            <person name="Cho S.J."/>
            <person name="Edsinger-Gonzales E."/>
            <person name="Havlak P."/>
            <person name="Hellsten U."/>
            <person name="Kuo D.H."/>
            <person name="Larsson T."/>
            <person name="Lv J."/>
            <person name="Arendt D."/>
            <person name="Savage R."/>
            <person name="Osoegawa K."/>
            <person name="de Jong P."/>
            <person name="Grimwood J."/>
            <person name="Chapman J.A."/>
            <person name="Shapiro H."/>
            <person name="Aerts A."/>
            <person name="Otillar R.P."/>
            <person name="Terry A.Y."/>
            <person name="Boore J.L."/>
            <person name="Grigoriev I.V."/>
            <person name="Lindberg D.R."/>
            <person name="Seaver E.C."/>
            <person name="Weisblat D.A."/>
            <person name="Putnam N.H."/>
            <person name="Rokhsar D.S."/>
        </authorList>
    </citation>
    <scope>NUCLEOTIDE SEQUENCE</scope>
</reference>
<dbReference type="PANTHER" id="PTHR13980:SF15">
    <property type="entry name" value="FACT COMPLEX SUBUNIT SPT16"/>
    <property type="match status" value="1"/>
</dbReference>
<keyword evidence="2 10" id="KW-0158">Chromosome</keyword>
<dbReference type="InterPro" id="IPR013953">
    <property type="entry name" value="FACT_SPT16_M"/>
</dbReference>
<dbReference type="Proteomes" id="UP000015101">
    <property type="component" value="Unassembled WGS sequence"/>
</dbReference>
<dbReference type="FunFam" id="2.30.29.30:FF:000017">
    <property type="entry name" value="FACT complex subunit SPT16"/>
    <property type="match status" value="1"/>
</dbReference>
<dbReference type="InterPro" id="IPR048969">
    <property type="entry name" value="FACT_SPT16_C"/>
</dbReference>
<dbReference type="InterPro" id="IPR040258">
    <property type="entry name" value="Spt16"/>
</dbReference>
<keyword evidence="6" id="KW-0175">Coiled coil</keyword>
<feature type="region of interest" description="Disordered" evidence="11">
    <location>
        <begin position="492"/>
        <end position="511"/>
    </location>
</feature>
<dbReference type="Pfam" id="PF21091">
    <property type="entry name" value="SPT16_C"/>
    <property type="match status" value="1"/>
</dbReference>
<evidence type="ECO:0000256" key="5">
    <source>
        <dbReference type="ARBA" id="ARBA00023015"/>
    </source>
</evidence>
<evidence type="ECO:0000259" key="13">
    <source>
        <dbReference type="SMART" id="SM01286"/>
    </source>
</evidence>
<name>T1FVE6_HELRO</name>
<dbReference type="GO" id="GO:0031491">
    <property type="term" value="F:nucleosome binding"/>
    <property type="evidence" value="ECO:0000318"/>
    <property type="project" value="GO_Central"/>
</dbReference>
<dbReference type="OrthoDB" id="10251642at2759"/>
<dbReference type="FunFam" id="2.30.29.150:FF:000003">
    <property type="entry name" value="FACT complex subunit SPT16"/>
    <property type="match status" value="1"/>
</dbReference>
<dbReference type="PANTHER" id="PTHR13980">
    <property type="entry name" value="CDC68 RELATED"/>
    <property type="match status" value="1"/>
</dbReference>
<evidence type="ECO:0000313" key="17">
    <source>
        <dbReference type="Proteomes" id="UP000015101"/>
    </source>
</evidence>
<dbReference type="GO" id="GO:0035101">
    <property type="term" value="C:FACT complex"/>
    <property type="evidence" value="ECO:0000318"/>
    <property type="project" value="GO_Central"/>
</dbReference>
<evidence type="ECO:0000256" key="7">
    <source>
        <dbReference type="ARBA" id="ARBA00023163"/>
    </source>
</evidence>
<dbReference type="InterPro" id="IPR056595">
    <property type="entry name" value="Fact-SPT16_PH"/>
</dbReference>
<dbReference type="Gene3D" id="2.30.29.210">
    <property type="entry name" value="FACT complex subunit Spt16p/Cdc68p"/>
    <property type="match status" value="1"/>
</dbReference>
<dbReference type="KEGG" id="hro:HELRODRAFT_193835"/>
<dbReference type="InterPro" id="IPR011993">
    <property type="entry name" value="PH-like_dom_sf"/>
</dbReference>
<dbReference type="EnsemblMetazoa" id="HelroT193835">
    <property type="protein sequence ID" value="HelroP193835"/>
    <property type="gene ID" value="HelroG193835"/>
</dbReference>
<evidence type="ECO:0000256" key="10">
    <source>
        <dbReference type="RuleBase" id="RU367052"/>
    </source>
</evidence>
<dbReference type="Gene3D" id="2.30.29.30">
    <property type="entry name" value="Pleckstrin-homology domain (PH domain)/Phosphotyrosine-binding domain (PTB)"/>
    <property type="match status" value="1"/>
</dbReference>
<dbReference type="InterPro" id="IPR036005">
    <property type="entry name" value="Creatinase/aminopeptidase-like"/>
</dbReference>
<feature type="domain" description="Histone chaperone RTT106/FACT complex subunit SPT16-like middle" evidence="14">
    <location>
        <begin position="809"/>
        <end position="899"/>
    </location>
</feature>